<evidence type="ECO:0000313" key="1">
    <source>
        <dbReference type="EMBL" id="NYZ24950.1"/>
    </source>
</evidence>
<dbReference type="PANTHER" id="PTHR35566:SF1">
    <property type="entry name" value="TYPE VI SECRETION SYSTEM BASEPLATE COMPONENT TSSK1"/>
    <property type="match status" value="1"/>
</dbReference>
<proteinExistence type="predicted"/>
<keyword evidence="2" id="KW-1185">Reference proteome</keyword>
<dbReference type="Proteomes" id="UP000584642">
    <property type="component" value="Unassembled WGS sequence"/>
</dbReference>
<sequence length="444" mass="49400">MSWDSKVIWSEGMFLRAQHFQQQDRYTERLVRGRVAGLRPFTWGVTELVINRELLTVGKFAVIRCRGILEDGTPFCIPDEDDPPPPIDLPETLTNSMVYLALPARQPMGVEFEVGDTGETVARYAAREVETVDAVAGSASTSRLRVGRLRLRFMLERQERAGYHCLGLARVQEVRADRNTTLDERYIPPTLNSMAVTPLAGFLNEVQGLIHHRAEMLAARVSGSGARGVAEIADFLMLQTINRVEPVVVNLAKMPDVHPETLHNLFLALAGELATFTAAGKRPPSFPPYRHDDLQLTFEPVMAELRRSLSAVLEQTAMSIELQERKYGIRVGTIADRSLLTSATFVMAVKADMPTENLRRNFPALVKIGPVEQIRELVNVQLPGIRVRALPVAPRQIPFHSGAVYFELERGSPIWKQLGVSGGIAVHLAGDFPQVVMELWAIRG</sequence>
<protein>
    <submittedName>
        <fullName evidence="1">Type VI secretion system baseplate subunit TssK</fullName>
    </submittedName>
</protein>
<reference evidence="1 2" key="1">
    <citation type="submission" date="2020-05" db="EMBL/GenBank/DDBJ databases">
        <title>Azospirillum oleiclasticum sp. nov, a nitrogen-fixing and heavy crude oil-emulsifying bacterium isolated from the crude oil of Yumen Oilfield.</title>
        <authorList>
            <person name="Wu D."/>
            <person name="Cai M."/>
            <person name="Zhang X."/>
        </authorList>
    </citation>
    <scope>NUCLEOTIDE SEQUENCE [LARGE SCALE GENOMIC DNA]</scope>
    <source>
        <strain evidence="1 2">ROY-1-1-2</strain>
    </source>
</reference>
<dbReference type="RefSeq" id="WP_180286725.1">
    <property type="nucleotide sequence ID" value="NZ_JABFDB010000048.1"/>
</dbReference>
<accession>A0ABX2TN81</accession>
<organism evidence="1 2">
    <name type="scientific">Azospirillum oleiclasticum</name>
    <dbReference type="NCBI Taxonomy" id="2735135"/>
    <lineage>
        <taxon>Bacteria</taxon>
        <taxon>Pseudomonadati</taxon>
        <taxon>Pseudomonadota</taxon>
        <taxon>Alphaproteobacteria</taxon>
        <taxon>Rhodospirillales</taxon>
        <taxon>Azospirillaceae</taxon>
        <taxon>Azospirillum</taxon>
    </lineage>
</organism>
<dbReference type="Pfam" id="PF05936">
    <property type="entry name" value="T6SS_VasE"/>
    <property type="match status" value="1"/>
</dbReference>
<evidence type="ECO:0000313" key="2">
    <source>
        <dbReference type="Proteomes" id="UP000584642"/>
    </source>
</evidence>
<dbReference type="EMBL" id="JABFDB010000048">
    <property type="protein sequence ID" value="NYZ24950.1"/>
    <property type="molecule type" value="Genomic_DNA"/>
</dbReference>
<gene>
    <name evidence="1" type="primary">tssK</name>
    <name evidence="1" type="ORF">HND93_35050</name>
</gene>
<dbReference type="NCBIfam" id="TIGR03353">
    <property type="entry name" value="VI_chp_4"/>
    <property type="match status" value="1"/>
</dbReference>
<comment type="caution">
    <text evidence="1">The sequence shown here is derived from an EMBL/GenBank/DDBJ whole genome shotgun (WGS) entry which is preliminary data.</text>
</comment>
<name>A0ABX2TN81_9PROT</name>
<dbReference type="PANTHER" id="PTHR35566">
    <property type="entry name" value="BLR3599 PROTEIN"/>
    <property type="match status" value="1"/>
</dbReference>
<dbReference type="InterPro" id="IPR010263">
    <property type="entry name" value="T6SS_TssK"/>
</dbReference>